<evidence type="ECO:0000313" key="3">
    <source>
        <dbReference type="Proteomes" id="UP000294746"/>
    </source>
</evidence>
<gene>
    <name evidence="2" type="ORF">EDD57_10290</name>
</gene>
<dbReference type="EMBL" id="SLXV01000002">
    <property type="protein sequence ID" value="TCP70448.1"/>
    <property type="molecule type" value="Genomic_DNA"/>
</dbReference>
<dbReference type="AlphaFoldDB" id="A0A4R2S1X7"/>
<dbReference type="Proteomes" id="UP000294746">
    <property type="component" value="Unassembled WGS sequence"/>
</dbReference>
<protein>
    <submittedName>
        <fullName evidence="2">Uncharacterized protein DUF2626</fullName>
    </submittedName>
</protein>
<feature type="transmembrane region" description="Helical" evidence="1">
    <location>
        <begin position="7"/>
        <end position="24"/>
    </location>
</feature>
<evidence type="ECO:0000256" key="1">
    <source>
        <dbReference type="SAM" id="Phobius"/>
    </source>
</evidence>
<proteinExistence type="predicted"/>
<organism evidence="2 3">
    <name type="scientific">Baia soyae</name>
    <dbReference type="NCBI Taxonomy" id="1544746"/>
    <lineage>
        <taxon>Bacteria</taxon>
        <taxon>Bacillati</taxon>
        <taxon>Bacillota</taxon>
        <taxon>Bacilli</taxon>
        <taxon>Bacillales</taxon>
        <taxon>Thermoactinomycetaceae</taxon>
        <taxon>Baia</taxon>
    </lineage>
</organism>
<keyword evidence="3" id="KW-1185">Reference proteome</keyword>
<keyword evidence="1" id="KW-0812">Transmembrane</keyword>
<feature type="transmembrane region" description="Helical" evidence="1">
    <location>
        <begin position="53"/>
        <end position="72"/>
    </location>
</feature>
<sequence>MDRMFKVLGFWAFIIAIMFLAGGHHFQIPAILFFVQALLFYIFGAMKLTEKTYMYLFGGYMFISFVGMVWYANFMMKMPA</sequence>
<keyword evidence="1" id="KW-0472">Membrane</keyword>
<dbReference type="OrthoDB" id="2353516at2"/>
<comment type="caution">
    <text evidence="2">The sequence shown here is derived from an EMBL/GenBank/DDBJ whole genome shotgun (WGS) entry which is preliminary data.</text>
</comment>
<feature type="transmembrane region" description="Helical" evidence="1">
    <location>
        <begin position="30"/>
        <end position="46"/>
    </location>
</feature>
<accession>A0A4R2S1X7</accession>
<reference evidence="2 3" key="1">
    <citation type="submission" date="2019-03" db="EMBL/GenBank/DDBJ databases">
        <title>Genomic Encyclopedia of Type Strains, Phase IV (KMG-IV): sequencing the most valuable type-strain genomes for metagenomic binning, comparative biology and taxonomic classification.</title>
        <authorList>
            <person name="Goeker M."/>
        </authorList>
    </citation>
    <scope>NUCLEOTIDE SEQUENCE [LARGE SCALE GENOMIC DNA]</scope>
    <source>
        <strain evidence="2 3">DSM 46831</strain>
    </source>
</reference>
<dbReference type="InterPro" id="IPR020254">
    <property type="entry name" value="DUF2626"/>
</dbReference>
<keyword evidence="1" id="KW-1133">Transmembrane helix</keyword>
<evidence type="ECO:0000313" key="2">
    <source>
        <dbReference type="EMBL" id="TCP70448.1"/>
    </source>
</evidence>
<dbReference type="Pfam" id="PF11117">
    <property type="entry name" value="DUF2626"/>
    <property type="match status" value="1"/>
</dbReference>
<name>A0A4R2S1X7_9BACL</name>